<accession>A0A2W2HVR2</accession>
<comment type="caution">
    <text evidence="2">The sequence shown here is derived from an EMBL/GenBank/DDBJ whole genome shotgun (WGS) entry which is preliminary data.</text>
</comment>
<reference evidence="2 3" key="1">
    <citation type="submission" date="2018-01" db="EMBL/GenBank/DDBJ databases">
        <title>Draft genome sequence of Sphaerisporangium sp. 7K107.</title>
        <authorList>
            <person name="Sahin N."/>
            <person name="Saygin H."/>
            <person name="Ay H."/>
        </authorList>
    </citation>
    <scope>NUCLEOTIDE SEQUENCE [LARGE SCALE GENOMIC DNA]</scope>
    <source>
        <strain evidence="2 3">7K107</strain>
    </source>
</reference>
<dbReference type="Pfam" id="PF19054">
    <property type="entry name" value="DUF5753"/>
    <property type="match status" value="1"/>
</dbReference>
<evidence type="ECO:0000313" key="2">
    <source>
        <dbReference type="EMBL" id="PZG53908.1"/>
    </source>
</evidence>
<dbReference type="EMBL" id="POUA01000024">
    <property type="protein sequence ID" value="PZG53908.1"/>
    <property type="molecule type" value="Genomic_DNA"/>
</dbReference>
<dbReference type="RefSeq" id="WP_111165944.1">
    <property type="nucleotide sequence ID" value="NZ_POUA01000024.1"/>
</dbReference>
<dbReference type="Pfam" id="PF13560">
    <property type="entry name" value="HTH_31"/>
    <property type="match status" value="1"/>
</dbReference>
<keyword evidence="3" id="KW-1185">Reference proteome</keyword>
<dbReference type="AlphaFoldDB" id="A0A2W2HVR2"/>
<dbReference type="InterPro" id="IPR010982">
    <property type="entry name" value="Lambda_DNA-bd_dom_sf"/>
</dbReference>
<evidence type="ECO:0000313" key="3">
    <source>
        <dbReference type="Proteomes" id="UP000248544"/>
    </source>
</evidence>
<dbReference type="SUPFAM" id="SSF47413">
    <property type="entry name" value="lambda repressor-like DNA-binding domains"/>
    <property type="match status" value="1"/>
</dbReference>
<dbReference type="Gene3D" id="1.10.260.40">
    <property type="entry name" value="lambda repressor-like DNA-binding domains"/>
    <property type="match status" value="1"/>
</dbReference>
<dbReference type="PROSITE" id="PS50943">
    <property type="entry name" value="HTH_CROC1"/>
    <property type="match status" value="1"/>
</dbReference>
<gene>
    <name evidence="2" type="ORF">C1I98_05315</name>
</gene>
<dbReference type="Proteomes" id="UP000248544">
    <property type="component" value="Unassembled WGS sequence"/>
</dbReference>
<name>A0A2W2HVR2_9ACTN</name>
<proteinExistence type="predicted"/>
<dbReference type="InterPro" id="IPR043917">
    <property type="entry name" value="DUF5753"/>
</dbReference>
<feature type="domain" description="HTH cro/C1-type" evidence="1">
    <location>
        <begin position="17"/>
        <end position="72"/>
    </location>
</feature>
<dbReference type="CDD" id="cd00093">
    <property type="entry name" value="HTH_XRE"/>
    <property type="match status" value="1"/>
</dbReference>
<protein>
    <submittedName>
        <fullName evidence="2">Transcriptional regulator</fullName>
    </submittedName>
</protein>
<dbReference type="GO" id="GO:0003677">
    <property type="term" value="F:DNA binding"/>
    <property type="evidence" value="ECO:0007669"/>
    <property type="project" value="InterPro"/>
</dbReference>
<organism evidence="2 3">
    <name type="scientific">Spongiactinospora gelatinilytica</name>
    <dbReference type="NCBI Taxonomy" id="2666298"/>
    <lineage>
        <taxon>Bacteria</taxon>
        <taxon>Bacillati</taxon>
        <taxon>Actinomycetota</taxon>
        <taxon>Actinomycetes</taxon>
        <taxon>Streptosporangiales</taxon>
        <taxon>Streptosporangiaceae</taxon>
        <taxon>Spongiactinospora</taxon>
    </lineage>
</organism>
<sequence length="287" mass="31983">MPAGNNPVRRRQLTAELKRLRDLAGLTQEEVASRADWHHTKVFRIESGRTAPHPNDVRVLATVYGLKDEEQIQALIQLAKDSRKRGWWYSYRDVLPSRYEFLIGLEQEAASIRTFELAVVPGLLQTEDYARALIRGGPLELGPDEIQRRLEVRLTRQQVLAKEDRPQFWAIIDEAVLHRLVGGPEVMGAQLDHLIAAAAEGRTTIQVVPYTVGAHPGTIGSFIVLGFAEPGEIDVVYTETIGGSLSVDKPDEVRHFTTAFDHLRAVALSPDDSNAMLIAARRALTDK</sequence>
<dbReference type="SMART" id="SM00530">
    <property type="entry name" value="HTH_XRE"/>
    <property type="match status" value="1"/>
</dbReference>
<evidence type="ECO:0000259" key="1">
    <source>
        <dbReference type="PROSITE" id="PS50943"/>
    </source>
</evidence>
<dbReference type="InterPro" id="IPR001387">
    <property type="entry name" value="Cro/C1-type_HTH"/>
</dbReference>